<organism evidence="2">
    <name type="scientific">bioreactor metagenome</name>
    <dbReference type="NCBI Taxonomy" id="1076179"/>
    <lineage>
        <taxon>unclassified sequences</taxon>
        <taxon>metagenomes</taxon>
        <taxon>ecological metagenomes</taxon>
    </lineage>
</organism>
<name>A0A644ZP31_9ZZZZ</name>
<protein>
    <submittedName>
        <fullName evidence="2">Uncharacterized protein</fullName>
    </submittedName>
</protein>
<reference evidence="2" key="1">
    <citation type="submission" date="2019-08" db="EMBL/GenBank/DDBJ databases">
        <authorList>
            <person name="Kucharzyk K."/>
            <person name="Murdoch R.W."/>
            <person name="Higgins S."/>
            <person name="Loffler F."/>
        </authorList>
    </citation>
    <scope>NUCLEOTIDE SEQUENCE</scope>
</reference>
<sequence length="220" mass="24853">MVGQITAQHPVKGGRMIHFGTVGEFVQNHQVDQRLGIHRQMPGKIEVASRIAGTEAFPGAVDRDCAVIDAELAAELLELARDDAPRLPPVKCFQRTLDDRRFPPRRQQQSGFVANQHRPIRRFTPDQRDRLAAVKENIARRKIEPVDGCGRMIAQLREFALKPRSQPQPGAFQCFHSRGGRYAQFHRARRFYDDGDVTPPGRAPKRVPMKQFRTAGCGLD</sequence>
<gene>
    <name evidence="2" type="ORF">SDC9_89388</name>
</gene>
<accession>A0A644ZP31</accession>
<comment type="caution">
    <text evidence="2">The sequence shown here is derived from an EMBL/GenBank/DDBJ whole genome shotgun (WGS) entry which is preliminary data.</text>
</comment>
<proteinExistence type="predicted"/>
<evidence type="ECO:0000256" key="1">
    <source>
        <dbReference type="SAM" id="MobiDB-lite"/>
    </source>
</evidence>
<dbReference type="AlphaFoldDB" id="A0A644ZP31"/>
<dbReference type="EMBL" id="VSSQ01009832">
    <property type="protein sequence ID" value="MPM42719.1"/>
    <property type="molecule type" value="Genomic_DNA"/>
</dbReference>
<evidence type="ECO:0000313" key="2">
    <source>
        <dbReference type="EMBL" id="MPM42719.1"/>
    </source>
</evidence>
<feature type="region of interest" description="Disordered" evidence="1">
    <location>
        <begin position="192"/>
        <end position="220"/>
    </location>
</feature>